<keyword evidence="1" id="KW-0472">Membrane</keyword>
<keyword evidence="3" id="KW-1185">Reference proteome</keyword>
<gene>
    <name evidence="2" type="ORF">WR25_21445</name>
</gene>
<organism evidence="2 3">
    <name type="scientific">Diploscapter pachys</name>
    <dbReference type="NCBI Taxonomy" id="2018661"/>
    <lineage>
        <taxon>Eukaryota</taxon>
        <taxon>Metazoa</taxon>
        <taxon>Ecdysozoa</taxon>
        <taxon>Nematoda</taxon>
        <taxon>Chromadorea</taxon>
        <taxon>Rhabditida</taxon>
        <taxon>Rhabditina</taxon>
        <taxon>Rhabditomorpha</taxon>
        <taxon>Rhabditoidea</taxon>
        <taxon>Rhabditidae</taxon>
        <taxon>Diploscapter</taxon>
    </lineage>
</organism>
<evidence type="ECO:0000313" key="3">
    <source>
        <dbReference type="Proteomes" id="UP000218231"/>
    </source>
</evidence>
<name>A0A2A2JEN6_9BILA</name>
<feature type="transmembrane region" description="Helical" evidence="1">
    <location>
        <begin position="42"/>
        <end position="61"/>
    </location>
</feature>
<proteinExistence type="predicted"/>
<sequence length="91" mass="9785">MRSALSMASSAMEATASCTPSCLRASAIISFSIVTTCKYRKSLTFMIALLLPILPSLFSKAQVMSAIGFMLPHGITKYLQPSVSGIAWKNH</sequence>
<comment type="caution">
    <text evidence="2">The sequence shown here is derived from an EMBL/GenBank/DDBJ whole genome shotgun (WGS) entry which is preliminary data.</text>
</comment>
<protein>
    <submittedName>
        <fullName evidence="2">Uncharacterized protein</fullName>
    </submittedName>
</protein>
<accession>A0A2A2JEN6</accession>
<keyword evidence="1" id="KW-0812">Transmembrane</keyword>
<dbReference type="Proteomes" id="UP000218231">
    <property type="component" value="Unassembled WGS sequence"/>
</dbReference>
<dbReference type="AlphaFoldDB" id="A0A2A2JEN6"/>
<reference evidence="2 3" key="1">
    <citation type="journal article" date="2017" name="Curr. Biol.">
        <title>Genome architecture and evolution of a unichromosomal asexual nematode.</title>
        <authorList>
            <person name="Fradin H."/>
            <person name="Zegar C."/>
            <person name="Gutwein M."/>
            <person name="Lucas J."/>
            <person name="Kovtun M."/>
            <person name="Corcoran D."/>
            <person name="Baugh L.R."/>
            <person name="Kiontke K."/>
            <person name="Gunsalus K."/>
            <person name="Fitch D.H."/>
            <person name="Piano F."/>
        </authorList>
    </citation>
    <scope>NUCLEOTIDE SEQUENCE [LARGE SCALE GENOMIC DNA]</scope>
    <source>
        <strain evidence="2">PF1309</strain>
    </source>
</reference>
<dbReference type="EMBL" id="LIAE01010479">
    <property type="protein sequence ID" value="PAV60190.1"/>
    <property type="molecule type" value="Genomic_DNA"/>
</dbReference>
<keyword evidence="1" id="KW-1133">Transmembrane helix</keyword>
<evidence type="ECO:0000313" key="2">
    <source>
        <dbReference type="EMBL" id="PAV60190.1"/>
    </source>
</evidence>
<evidence type="ECO:0000256" key="1">
    <source>
        <dbReference type="SAM" id="Phobius"/>
    </source>
</evidence>